<accession>A0A420J418</accession>
<dbReference type="Proteomes" id="UP000285326">
    <property type="component" value="Unassembled WGS sequence"/>
</dbReference>
<feature type="region of interest" description="Disordered" evidence="1">
    <location>
        <begin position="1"/>
        <end position="115"/>
    </location>
</feature>
<organism evidence="2 3">
    <name type="scientific">Golovinomyces cichoracearum</name>
    <dbReference type="NCBI Taxonomy" id="62708"/>
    <lineage>
        <taxon>Eukaryota</taxon>
        <taxon>Fungi</taxon>
        <taxon>Dikarya</taxon>
        <taxon>Ascomycota</taxon>
        <taxon>Pezizomycotina</taxon>
        <taxon>Leotiomycetes</taxon>
        <taxon>Erysiphales</taxon>
        <taxon>Erysiphaceae</taxon>
        <taxon>Golovinomyces</taxon>
    </lineage>
</organism>
<protein>
    <submittedName>
        <fullName evidence="2">Uncharacterized protein</fullName>
    </submittedName>
</protein>
<feature type="compositionally biased region" description="Basic residues" evidence="1">
    <location>
        <begin position="53"/>
        <end position="65"/>
    </location>
</feature>
<sequence length="115" mass="13319">MQQLRISKGQGEPLGTPDSQLSGQEKGKAPIRQEQLRREPETSMPYSFSGQPVRHHNGQNRKRNRNWNDSINQVDSRPFRSQPYYDNNPPIRHPRLQGPSQPSNFLQLGPYERLS</sequence>
<evidence type="ECO:0000256" key="1">
    <source>
        <dbReference type="SAM" id="MobiDB-lite"/>
    </source>
</evidence>
<comment type="caution">
    <text evidence="2">The sequence shown here is derived from an EMBL/GenBank/DDBJ whole genome shotgun (WGS) entry which is preliminary data.</text>
</comment>
<reference evidence="2 3" key="1">
    <citation type="journal article" date="2018" name="BMC Genomics">
        <title>Comparative genome analyses reveal sequence features reflecting distinct modes of host-adaptation between dicot and monocot powdery mildew.</title>
        <authorList>
            <person name="Wu Y."/>
            <person name="Ma X."/>
            <person name="Pan Z."/>
            <person name="Kale S.D."/>
            <person name="Song Y."/>
            <person name="King H."/>
            <person name="Zhang Q."/>
            <person name="Presley C."/>
            <person name="Deng X."/>
            <person name="Wei C.I."/>
            <person name="Xiao S."/>
        </authorList>
    </citation>
    <scope>NUCLEOTIDE SEQUENCE [LARGE SCALE GENOMIC DNA]</scope>
    <source>
        <strain evidence="2">UMSG1</strain>
    </source>
</reference>
<name>A0A420J418_9PEZI</name>
<evidence type="ECO:0000313" key="3">
    <source>
        <dbReference type="Proteomes" id="UP000285326"/>
    </source>
</evidence>
<dbReference type="EMBL" id="MCBS01018216">
    <property type="protein sequence ID" value="RKF81503.1"/>
    <property type="molecule type" value="Genomic_DNA"/>
</dbReference>
<proteinExistence type="predicted"/>
<gene>
    <name evidence="2" type="ORF">GcM1_182023</name>
</gene>
<dbReference type="AlphaFoldDB" id="A0A420J418"/>
<evidence type="ECO:0000313" key="2">
    <source>
        <dbReference type="EMBL" id="RKF81503.1"/>
    </source>
</evidence>